<evidence type="ECO:0000256" key="4">
    <source>
        <dbReference type="ARBA" id="ARBA00025077"/>
    </source>
</evidence>
<evidence type="ECO:0000256" key="7">
    <source>
        <dbReference type="SAM" id="Coils"/>
    </source>
</evidence>
<dbReference type="Pfam" id="PF02996">
    <property type="entry name" value="Prefoldin"/>
    <property type="match status" value="1"/>
</dbReference>
<dbReference type="GO" id="GO:0005737">
    <property type="term" value="C:cytoplasm"/>
    <property type="evidence" value="ECO:0007669"/>
    <property type="project" value="UniProtKB-SubCell"/>
</dbReference>
<organism evidence="8 9">
    <name type="scientific">Candidatus Terraquivivens tikiterensis</name>
    <dbReference type="NCBI Taxonomy" id="1980982"/>
    <lineage>
        <taxon>Archaea</taxon>
        <taxon>Nitrososphaerota</taxon>
        <taxon>Candidatus Wolframiiraptoraceae</taxon>
        <taxon>Candidatus Terraquivivens</taxon>
    </lineage>
</organism>
<name>A0A2R7Y9X4_9ARCH</name>
<dbReference type="InterPro" id="IPR004127">
    <property type="entry name" value="Prefoldin_subunit_alpha"/>
</dbReference>
<keyword evidence="7" id="KW-0175">Coiled coil</keyword>
<evidence type="ECO:0000256" key="5">
    <source>
        <dbReference type="HAMAP-Rule" id="MF_00308"/>
    </source>
</evidence>
<protein>
    <recommendedName>
        <fullName evidence="5 6">Prefoldin subunit alpha</fullName>
    </recommendedName>
    <alternativeName>
        <fullName evidence="5">GimC subunit alpha</fullName>
    </alternativeName>
</protein>
<comment type="similarity">
    <text evidence="1">Belongs to the prefoldin subunit alpha family.</text>
</comment>
<dbReference type="Gene3D" id="1.10.287.370">
    <property type="match status" value="1"/>
</dbReference>
<dbReference type="GO" id="GO:0006457">
    <property type="term" value="P:protein folding"/>
    <property type="evidence" value="ECO:0007669"/>
    <property type="project" value="UniProtKB-UniRule"/>
</dbReference>
<comment type="subcellular location">
    <subcellularLocation>
        <location evidence="5">Cytoplasm</location>
    </subcellularLocation>
</comment>
<feature type="coiled-coil region" evidence="7">
    <location>
        <begin position="110"/>
        <end position="144"/>
    </location>
</feature>
<feature type="coiled-coil region" evidence="7">
    <location>
        <begin position="29"/>
        <end position="59"/>
    </location>
</feature>
<comment type="similarity">
    <text evidence="5">Belongs to the prefoldin alpha subunit family.</text>
</comment>
<dbReference type="CDD" id="cd23160">
    <property type="entry name" value="Prefoldin_alpha_GimC"/>
    <property type="match status" value="1"/>
</dbReference>
<comment type="subunit">
    <text evidence="2 5">Heterohexamer of two alpha and four beta subunits.</text>
</comment>
<dbReference type="GO" id="GO:0016272">
    <property type="term" value="C:prefoldin complex"/>
    <property type="evidence" value="ECO:0007669"/>
    <property type="project" value="UniProtKB-UniRule"/>
</dbReference>
<accession>A0A2R7Y9X4</accession>
<evidence type="ECO:0000313" key="8">
    <source>
        <dbReference type="EMBL" id="PUA34338.1"/>
    </source>
</evidence>
<dbReference type="InterPro" id="IPR011599">
    <property type="entry name" value="PFD_alpha_archaea"/>
</dbReference>
<evidence type="ECO:0000256" key="2">
    <source>
        <dbReference type="ARBA" id="ARBA00011716"/>
    </source>
</evidence>
<comment type="function">
    <text evidence="4 5">Molecular chaperone capable of stabilizing a range of proteins. Seems to fulfill an ATP-independent, HSP70-like function in archaeal de novo protein folding.</text>
</comment>
<keyword evidence="3 5" id="KW-0143">Chaperone</keyword>
<sequence>MPLLEVWAMATREQLARAVAELQIIEQIVNEFQLRIATLDAALREHENAISIIEEMKRSGGGMEVLIPIGGGNFVHGTITSTEKMEVSVGAGVVVTKSLEEGHQIILKRKDELVRVKEAYLQRLQEHLNRAAELRRLLESARTE</sequence>
<reference evidence="8 9" key="1">
    <citation type="submission" date="2017-04" db="EMBL/GenBank/DDBJ databases">
        <title>Draft Aigarchaeota genome from a New Zealand hot spring.</title>
        <authorList>
            <person name="Reysenbach A.-L."/>
            <person name="Donaho J.A."/>
            <person name="Gerhart J."/>
            <person name="Kelley J.F."/>
            <person name="Kouba K."/>
            <person name="Podar M."/>
            <person name="Stott M."/>
        </authorList>
    </citation>
    <scope>NUCLEOTIDE SEQUENCE [LARGE SCALE GENOMIC DNA]</scope>
    <source>
        <strain evidence="8">NZ13_MG1</strain>
    </source>
</reference>
<dbReference type="Proteomes" id="UP000244066">
    <property type="component" value="Unassembled WGS sequence"/>
</dbReference>
<dbReference type="SUPFAM" id="SSF46579">
    <property type="entry name" value="Prefoldin"/>
    <property type="match status" value="1"/>
</dbReference>
<dbReference type="HAMAP" id="MF_00308">
    <property type="entry name" value="PfdA"/>
    <property type="match status" value="1"/>
</dbReference>
<keyword evidence="5" id="KW-0963">Cytoplasm</keyword>
<evidence type="ECO:0000256" key="1">
    <source>
        <dbReference type="ARBA" id="ARBA00010048"/>
    </source>
</evidence>
<dbReference type="EMBL" id="NDWU01000001">
    <property type="protein sequence ID" value="PUA34338.1"/>
    <property type="molecule type" value="Genomic_DNA"/>
</dbReference>
<dbReference type="GO" id="GO:0051082">
    <property type="term" value="F:unfolded protein binding"/>
    <property type="evidence" value="ECO:0007669"/>
    <property type="project" value="UniProtKB-UniRule"/>
</dbReference>
<evidence type="ECO:0000256" key="6">
    <source>
        <dbReference type="NCBIfam" id="TIGR00293"/>
    </source>
</evidence>
<dbReference type="NCBIfam" id="TIGR00293">
    <property type="entry name" value="prefoldin subunit alpha"/>
    <property type="match status" value="1"/>
</dbReference>
<dbReference type="InterPro" id="IPR009053">
    <property type="entry name" value="Prefoldin"/>
</dbReference>
<proteinExistence type="inferred from homology"/>
<gene>
    <name evidence="5" type="primary">pfdA</name>
    <name evidence="8" type="ORF">B9J98_00390</name>
</gene>
<comment type="caution">
    <text evidence="8">The sequence shown here is derived from an EMBL/GenBank/DDBJ whole genome shotgun (WGS) entry which is preliminary data.</text>
</comment>
<dbReference type="AlphaFoldDB" id="A0A2R7Y9X4"/>
<evidence type="ECO:0000256" key="3">
    <source>
        <dbReference type="ARBA" id="ARBA00023186"/>
    </source>
</evidence>
<evidence type="ECO:0000313" key="9">
    <source>
        <dbReference type="Proteomes" id="UP000244066"/>
    </source>
</evidence>